<comment type="similarity">
    <text evidence="1">Belongs to the AB hydrolase superfamily.</text>
</comment>
<evidence type="ECO:0000259" key="12">
    <source>
        <dbReference type="Pfam" id="PF00561"/>
    </source>
</evidence>
<organism evidence="13 14">
    <name type="scientific">Drosophila kikkawai</name>
    <name type="common">Fruit fly</name>
    <dbReference type="NCBI Taxonomy" id="30033"/>
    <lineage>
        <taxon>Eukaryota</taxon>
        <taxon>Metazoa</taxon>
        <taxon>Ecdysozoa</taxon>
        <taxon>Arthropoda</taxon>
        <taxon>Hexapoda</taxon>
        <taxon>Insecta</taxon>
        <taxon>Pterygota</taxon>
        <taxon>Neoptera</taxon>
        <taxon>Endopterygota</taxon>
        <taxon>Diptera</taxon>
        <taxon>Brachycera</taxon>
        <taxon>Muscomorpha</taxon>
        <taxon>Ephydroidea</taxon>
        <taxon>Drosophilidae</taxon>
        <taxon>Drosophila</taxon>
        <taxon>Sophophora</taxon>
    </lineage>
</organism>
<dbReference type="AlphaFoldDB" id="A0A6P4ILD9"/>
<evidence type="ECO:0000256" key="6">
    <source>
        <dbReference type="ARBA" id="ARBA00043742"/>
    </source>
</evidence>
<sequence>MQRLTKSLRLLPAGTGKSPLQALLLLNGFFPTPSSSYSTSEPVEMSFEVYQGEGQPTQPPLITLHGLFGSKQNWRGISRALVRKVPRKIYTVDARNHGESPHSIVHTSRVMSEDIRLFLEQHQAPKAACLGHSMGGRAMMYFARKYPELVERLIVVDISPISVPRGTEEMKHIFDAMVNLNLSPSLSMSEGRKIAREKLLEATEDETVDFIMLNLRKDPETGAFSWACNASVLRDFLTRFEDYRTNIDQLPPYPGPTTFICGSHSSYMRREHWPEILEMFPEADIHWLDAGHLVHFEQPQEFISIVTEFLK</sequence>
<dbReference type="SUPFAM" id="SSF53474">
    <property type="entry name" value="alpha/beta-Hydrolases"/>
    <property type="match status" value="1"/>
</dbReference>
<evidence type="ECO:0000256" key="2">
    <source>
        <dbReference type="ARBA" id="ARBA00022801"/>
    </source>
</evidence>
<evidence type="ECO:0000256" key="7">
    <source>
        <dbReference type="ARBA" id="ARBA00044064"/>
    </source>
</evidence>
<comment type="catalytic activity">
    <reaction evidence="10">
        <text>1-octadecanoyl-2-(9Z-octadecenoyl)-sn-glycerol + H2O = 2-(9Z-octadecenoyl)-glycerol + octadecanoate + H(+)</text>
        <dbReference type="Rhea" id="RHEA:77103"/>
        <dbReference type="ChEBI" id="CHEBI:15377"/>
        <dbReference type="ChEBI" id="CHEBI:15378"/>
        <dbReference type="ChEBI" id="CHEBI:25629"/>
        <dbReference type="ChEBI" id="CHEBI:73990"/>
        <dbReference type="ChEBI" id="CHEBI:75468"/>
    </reaction>
</comment>
<evidence type="ECO:0000256" key="10">
    <source>
        <dbReference type="ARBA" id="ARBA00048513"/>
    </source>
</evidence>
<comment type="catalytic activity">
    <reaction evidence="11">
        <text>1-octadecanoyl-2-(5Z,8Z,11Z,14Z-eicosatetraenoyl)-sn-glycerol + H2O = 2-(5Z,8Z,11Z,14Z-eicosatetraenoyl)-glycerol + octadecanoate + H(+)</text>
        <dbReference type="Rhea" id="RHEA:38507"/>
        <dbReference type="ChEBI" id="CHEBI:15377"/>
        <dbReference type="ChEBI" id="CHEBI:15378"/>
        <dbReference type="ChEBI" id="CHEBI:25629"/>
        <dbReference type="ChEBI" id="CHEBI:52392"/>
        <dbReference type="ChEBI" id="CHEBI:75728"/>
    </reaction>
</comment>
<dbReference type="EC" id="3.1.1.116" evidence="3"/>
<name>A0A6P4ILD9_DROKI</name>
<evidence type="ECO:0000256" key="8">
    <source>
        <dbReference type="ARBA" id="ARBA00048283"/>
    </source>
</evidence>
<evidence type="ECO:0000256" key="1">
    <source>
        <dbReference type="ARBA" id="ARBA00008645"/>
    </source>
</evidence>
<gene>
    <name evidence="14" type="primary">LOC108079415</name>
</gene>
<dbReference type="Proteomes" id="UP001652661">
    <property type="component" value="Chromosome X"/>
</dbReference>
<evidence type="ECO:0000256" key="3">
    <source>
        <dbReference type="ARBA" id="ARBA00026104"/>
    </source>
</evidence>
<dbReference type="PANTHER" id="PTHR46118">
    <property type="entry name" value="PROTEIN ABHD11"/>
    <property type="match status" value="1"/>
</dbReference>
<evidence type="ECO:0000256" key="5">
    <source>
        <dbReference type="ARBA" id="ARBA00043667"/>
    </source>
</evidence>
<dbReference type="OrthoDB" id="8119704at2759"/>
<accession>A0A6P4ILD9</accession>
<dbReference type="RefSeq" id="XP_017029230.1">
    <property type="nucleotide sequence ID" value="XM_017173741.2"/>
</dbReference>
<evidence type="ECO:0000256" key="9">
    <source>
        <dbReference type="ARBA" id="ARBA00048504"/>
    </source>
</evidence>
<protein>
    <recommendedName>
        <fullName evidence="7">sn-1-specific diacylglycerol lipase ABHD11</fullName>
        <ecNumber evidence="3">3.1.1.116</ecNumber>
    </recommendedName>
    <alternativeName>
        <fullName evidence="4">Alpha/beta hydrolase domain-containing protein 11</fullName>
    </alternativeName>
</protein>
<dbReference type="GeneID" id="108079415"/>
<comment type="catalytic activity">
    <reaction evidence="8">
        <text>1-octadecanoyl-2-(4Z,7Z,10Z,13Z,16Z,19Z-docosahexaenoyl)-sn-glycerol + H2O = 2-(4Z,7Z,10Z,13Z,16Z,19Z-docosahexaenoyl)-glycerol + octadecanoate + H(+)</text>
        <dbReference type="Rhea" id="RHEA:77107"/>
        <dbReference type="ChEBI" id="CHEBI:15377"/>
        <dbReference type="ChEBI" id="CHEBI:15378"/>
        <dbReference type="ChEBI" id="CHEBI:25629"/>
        <dbReference type="ChEBI" id="CHEBI:77129"/>
        <dbReference type="ChEBI" id="CHEBI:186738"/>
    </reaction>
</comment>
<evidence type="ECO:0000313" key="14">
    <source>
        <dbReference type="RefSeq" id="XP_017029230.1"/>
    </source>
</evidence>
<dbReference type="Pfam" id="PF00561">
    <property type="entry name" value="Abhydrolase_1"/>
    <property type="match status" value="1"/>
</dbReference>
<reference evidence="14" key="1">
    <citation type="submission" date="2025-08" db="UniProtKB">
        <authorList>
            <consortium name="RefSeq"/>
        </authorList>
    </citation>
    <scope>IDENTIFICATION</scope>
    <source>
        <strain evidence="14">14028-0561.14</strain>
        <tissue evidence="14">Whole fly</tissue>
    </source>
</reference>
<evidence type="ECO:0000256" key="11">
    <source>
        <dbReference type="ARBA" id="ARBA00048919"/>
    </source>
</evidence>
<evidence type="ECO:0000256" key="4">
    <source>
        <dbReference type="ARBA" id="ARBA00042703"/>
    </source>
</evidence>
<evidence type="ECO:0000313" key="13">
    <source>
        <dbReference type="Proteomes" id="UP001652661"/>
    </source>
</evidence>
<comment type="catalytic activity">
    <reaction evidence="9">
        <text>1,2-didecanoylglycerol + H2O = decanoylglycerol + decanoate + H(+)</text>
        <dbReference type="Rhea" id="RHEA:48596"/>
        <dbReference type="ChEBI" id="CHEBI:11152"/>
        <dbReference type="ChEBI" id="CHEBI:15377"/>
        <dbReference type="ChEBI" id="CHEBI:15378"/>
        <dbReference type="ChEBI" id="CHEBI:27689"/>
        <dbReference type="ChEBI" id="CHEBI:90605"/>
    </reaction>
</comment>
<dbReference type="GO" id="GO:0052689">
    <property type="term" value="F:carboxylic ester hydrolase activity"/>
    <property type="evidence" value="ECO:0007669"/>
    <property type="project" value="TreeGrafter"/>
</dbReference>
<comment type="catalytic activity">
    <reaction evidence="6">
        <text>a 1,3-diacyl-sn-glycerol + H2O = a 1-acyl-sn-glycerol + a fatty acid + H(+)</text>
        <dbReference type="Rhea" id="RHEA:38503"/>
        <dbReference type="ChEBI" id="CHEBI:15377"/>
        <dbReference type="ChEBI" id="CHEBI:15378"/>
        <dbReference type="ChEBI" id="CHEBI:28868"/>
        <dbReference type="ChEBI" id="CHEBI:64683"/>
        <dbReference type="ChEBI" id="CHEBI:77272"/>
    </reaction>
</comment>
<dbReference type="OMA" id="LITMHGL"/>
<dbReference type="GO" id="GO:0005739">
    <property type="term" value="C:mitochondrion"/>
    <property type="evidence" value="ECO:0007669"/>
    <property type="project" value="TreeGrafter"/>
</dbReference>
<feature type="domain" description="AB hydrolase-1" evidence="12">
    <location>
        <begin position="59"/>
        <end position="299"/>
    </location>
</feature>
<keyword evidence="13" id="KW-1185">Reference proteome</keyword>
<dbReference type="Gene3D" id="3.40.50.1820">
    <property type="entry name" value="alpha/beta hydrolase"/>
    <property type="match status" value="1"/>
</dbReference>
<dbReference type="PANTHER" id="PTHR46118:SF4">
    <property type="entry name" value="PROTEIN ABHD11"/>
    <property type="match status" value="1"/>
</dbReference>
<proteinExistence type="inferred from homology"/>
<comment type="catalytic activity">
    <reaction evidence="5">
        <text>a 1,2-diacyl-sn-glycerol + H2O = a 2-acylglycerol + a fatty acid + H(+)</text>
        <dbReference type="Rhea" id="RHEA:33275"/>
        <dbReference type="ChEBI" id="CHEBI:15377"/>
        <dbReference type="ChEBI" id="CHEBI:15378"/>
        <dbReference type="ChEBI" id="CHEBI:17389"/>
        <dbReference type="ChEBI" id="CHEBI:17815"/>
        <dbReference type="ChEBI" id="CHEBI:28868"/>
        <dbReference type="EC" id="3.1.1.116"/>
    </reaction>
</comment>
<dbReference type="InterPro" id="IPR000073">
    <property type="entry name" value="AB_hydrolase_1"/>
</dbReference>
<keyword evidence="2" id="KW-0378">Hydrolase</keyword>
<dbReference type="InterPro" id="IPR029058">
    <property type="entry name" value="AB_hydrolase_fold"/>
</dbReference>